<dbReference type="NCBIfam" id="NF008559">
    <property type="entry name" value="PRK11504.1"/>
    <property type="match status" value="1"/>
</dbReference>
<dbReference type="AlphaFoldDB" id="A0A1G8NAL7"/>
<evidence type="ECO:0000259" key="16">
    <source>
        <dbReference type="Pfam" id="PF02728"/>
    </source>
</evidence>
<feature type="domain" description="Copper amine oxidase catalytic" evidence="15">
    <location>
        <begin position="239"/>
        <end position="641"/>
    </location>
</feature>
<dbReference type="GO" id="GO:0009308">
    <property type="term" value="P:amine metabolic process"/>
    <property type="evidence" value="ECO:0007669"/>
    <property type="project" value="UniProtKB-UniRule"/>
</dbReference>
<dbReference type="InterPro" id="IPR015798">
    <property type="entry name" value="Cu_amine_oxidase_C"/>
</dbReference>
<dbReference type="SUPFAM" id="SSF54416">
    <property type="entry name" value="Amine oxidase N-terminal region"/>
    <property type="match status" value="2"/>
</dbReference>
<gene>
    <name evidence="18" type="ORF">SAMN05216555_104194</name>
</gene>
<keyword evidence="11" id="KW-0464">Manganese</keyword>
<protein>
    <recommendedName>
        <fullName evidence="14">Amine oxidase</fullName>
        <ecNumber evidence="14">1.4.3.-</ecNumber>
    </recommendedName>
</protein>
<dbReference type="GO" id="GO:0008131">
    <property type="term" value="F:primary methylamine oxidase activity"/>
    <property type="evidence" value="ECO:0007669"/>
    <property type="project" value="InterPro"/>
</dbReference>
<comment type="cofactor">
    <cofactor evidence="2">
        <name>Mn(2+)</name>
        <dbReference type="ChEBI" id="CHEBI:29035"/>
    </cofactor>
</comment>
<comment type="subunit">
    <text evidence="5">Homodimer.</text>
</comment>
<proteinExistence type="inferred from homology"/>
<evidence type="ECO:0000256" key="3">
    <source>
        <dbReference type="ARBA" id="ARBA00001947"/>
    </source>
</evidence>
<evidence type="ECO:0000256" key="14">
    <source>
        <dbReference type="RuleBase" id="RU000672"/>
    </source>
</evidence>
<feature type="active site" description="Schiff-base intermediate with substrate; via topaquinone" evidence="12">
    <location>
        <position position="400"/>
    </location>
</feature>
<comment type="cofactor">
    <cofactor evidence="14">
        <name>Cu cation</name>
        <dbReference type="ChEBI" id="CHEBI:23378"/>
    </cofactor>
    <text evidence="14">Contains 1 topaquinone per subunit.</text>
</comment>
<dbReference type="Pfam" id="PF01179">
    <property type="entry name" value="Cu_amine_oxid"/>
    <property type="match status" value="1"/>
</dbReference>
<dbReference type="InterPro" id="IPR015802">
    <property type="entry name" value="Cu_amine_oxidase_N3"/>
</dbReference>
<accession>A0A1G8NAL7</accession>
<reference evidence="19" key="1">
    <citation type="submission" date="2016-10" db="EMBL/GenBank/DDBJ databases">
        <authorList>
            <person name="Varghese N."/>
            <person name="Submissions S."/>
        </authorList>
    </citation>
    <scope>NUCLEOTIDE SEQUENCE [LARGE SCALE GENOMIC DNA]</scope>
    <source>
        <strain evidence="19">CGMCC 1.10783</strain>
    </source>
</reference>
<feature type="domain" description="AGAO-like N2" evidence="17">
    <location>
        <begin position="26"/>
        <end position="105"/>
    </location>
</feature>
<evidence type="ECO:0000256" key="1">
    <source>
        <dbReference type="ARBA" id="ARBA00001935"/>
    </source>
</evidence>
<keyword evidence="9 14" id="KW-0186">Copper</keyword>
<evidence type="ECO:0000256" key="7">
    <source>
        <dbReference type="ARBA" id="ARBA00022772"/>
    </source>
</evidence>
<evidence type="ECO:0000259" key="17">
    <source>
        <dbReference type="Pfam" id="PF21994"/>
    </source>
</evidence>
<evidence type="ECO:0000256" key="5">
    <source>
        <dbReference type="ARBA" id="ARBA00011738"/>
    </source>
</evidence>
<evidence type="ECO:0000256" key="2">
    <source>
        <dbReference type="ARBA" id="ARBA00001936"/>
    </source>
</evidence>
<feature type="modified residue" description="2',4',5'-topaquinone" evidence="13">
    <location>
        <position position="400"/>
    </location>
</feature>
<evidence type="ECO:0000256" key="13">
    <source>
        <dbReference type="PIRSR" id="PIRSR600269-51"/>
    </source>
</evidence>
<evidence type="ECO:0000313" key="18">
    <source>
        <dbReference type="EMBL" id="SDI77222.1"/>
    </source>
</evidence>
<feature type="domain" description="Copper amine oxidase N3-terminal" evidence="16">
    <location>
        <begin position="118"/>
        <end position="208"/>
    </location>
</feature>
<dbReference type="InterPro" id="IPR016182">
    <property type="entry name" value="Cu_amine_oxidase_N-reg"/>
</dbReference>
<feature type="active site" description="Proton acceptor" evidence="12">
    <location>
        <position position="316"/>
    </location>
</feature>
<keyword evidence="8 14" id="KW-0560">Oxidoreductase</keyword>
<evidence type="ECO:0000259" key="15">
    <source>
        <dbReference type="Pfam" id="PF01179"/>
    </source>
</evidence>
<dbReference type="InterPro" id="IPR036460">
    <property type="entry name" value="Cu_amine_oxidase_C_sf"/>
</dbReference>
<dbReference type="EMBL" id="FNEI01000004">
    <property type="protein sequence ID" value="SDI77222.1"/>
    <property type="molecule type" value="Genomic_DNA"/>
</dbReference>
<dbReference type="InterPro" id="IPR000269">
    <property type="entry name" value="Cu_amine_oxidase"/>
</dbReference>
<keyword evidence="7 12" id="KW-0801">TPQ</keyword>
<dbReference type="Pfam" id="PF21994">
    <property type="entry name" value="AGAO-like_N2"/>
    <property type="match status" value="1"/>
</dbReference>
<evidence type="ECO:0000256" key="6">
    <source>
        <dbReference type="ARBA" id="ARBA00022723"/>
    </source>
</evidence>
<dbReference type="STRING" id="1045773.SAMN05216555_104194"/>
<dbReference type="RefSeq" id="WP_074587962.1">
    <property type="nucleotide sequence ID" value="NZ_FNEI01000004.1"/>
</dbReference>
<dbReference type="SUPFAM" id="SSF49998">
    <property type="entry name" value="Amine oxidase catalytic domain"/>
    <property type="match status" value="1"/>
</dbReference>
<dbReference type="Proteomes" id="UP000182130">
    <property type="component" value="Unassembled WGS sequence"/>
</dbReference>
<keyword evidence="19" id="KW-1185">Reference proteome</keyword>
<dbReference type="EC" id="1.4.3.-" evidence="14"/>
<dbReference type="Gene3D" id="2.70.98.20">
    <property type="entry name" value="Copper amine oxidase, catalytic domain"/>
    <property type="match status" value="1"/>
</dbReference>
<dbReference type="FunFam" id="2.70.98.20:FF:000001">
    <property type="entry name" value="Amine oxidase"/>
    <property type="match status" value="1"/>
</dbReference>
<dbReference type="PANTHER" id="PTHR10638">
    <property type="entry name" value="COPPER AMINE OXIDASE"/>
    <property type="match status" value="1"/>
</dbReference>
<evidence type="ECO:0000256" key="11">
    <source>
        <dbReference type="ARBA" id="ARBA00023211"/>
    </source>
</evidence>
<dbReference type="GO" id="GO:0048038">
    <property type="term" value="F:quinone binding"/>
    <property type="evidence" value="ECO:0007669"/>
    <property type="project" value="InterPro"/>
</dbReference>
<comment type="similarity">
    <text evidence="4 14">Belongs to the copper/topaquinone oxidase family.</text>
</comment>
<organism evidence="18 19">
    <name type="scientific">Arthrobacter cupressi</name>
    <dbReference type="NCBI Taxonomy" id="1045773"/>
    <lineage>
        <taxon>Bacteria</taxon>
        <taxon>Bacillati</taxon>
        <taxon>Actinomycetota</taxon>
        <taxon>Actinomycetes</taxon>
        <taxon>Micrococcales</taxon>
        <taxon>Micrococcaceae</taxon>
        <taxon>Arthrobacter</taxon>
    </lineage>
</organism>
<dbReference type="PROSITE" id="PS01164">
    <property type="entry name" value="COPPER_AMINE_OXID_1"/>
    <property type="match status" value="1"/>
</dbReference>
<dbReference type="PANTHER" id="PTHR10638:SF86">
    <property type="entry name" value="COPPER AMINE OXIDASE 1-RELATED"/>
    <property type="match status" value="1"/>
</dbReference>
<evidence type="ECO:0000256" key="8">
    <source>
        <dbReference type="ARBA" id="ARBA00023002"/>
    </source>
</evidence>
<dbReference type="InterPro" id="IPR049948">
    <property type="entry name" value="Cu_Am_ox_TPQ-bd"/>
</dbReference>
<comment type="PTM">
    <text evidence="13 14">Topaquinone (TPQ) is generated by copper-dependent autoxidation of a specific tyrosyl residue.</text>
</comment>
<evidence type="ECO:0000256" key="9">
    <source>
        <dbReference type="ARBA" id="ARBA00023008"/>
    </source>
</evidence>
<name>A0A1G8NAL7_9MICC</name>
<dbReference type="Pfam" id="PF02728">
    <property type="entry name" value="Cu_amine_oxidN3"/>
    <property type="match status" value="1"/>
</dbReference>
<keyword evidence="6 14" id="KW-0479">Metal-binding</keyword>
<dbReference type="InterPro" id="IPR054157">
    <property type="entry name" value="AGAO-like_N2"/>
</dbReference>
<comment type="cofactor">
    <cofactor evidence="1">
        <name>Cu cation</name>
        <dbReference type="ChEBI" id="CHEBI:23378"/>
    </cofactor>
</comment>
<evidence type="ECO:0000256" key="4">
    <source>
        <dbReference type="ARBA" id="ARBA00007983"/>
    </source>
</evidence>
<dbReference type="OrthoDB" id="9772590at2"/>
<evidence type="ECO:0000256" key="12">
    <source>
        <dbReference type="PIRSR" id="PIRSR600269-50"/>
    </source>
</evidence>
<comment type="cofactor">
    <cofactor evidence="3">
        <name>Zn(2+)</name>
        <dbReference type="ChEBI" id="CHEBI:29105"/>
    </cofactor>
</comment>
<evidence type="ECO:0000313" key="19">
    <source>
        <dbReference type="Proteomes" id="UP000182130"/>
    </source>
</evidence>
<dbReference type="GO" id="GO:0005507">
    <property type="term" value="F:copper ion binding"/>
    <property type="evidence" value="ECO:0007669"/>
    <property type="project" value="InterPro"/>
</dbReference>
<sequence>MTLQTTPLLAAAQPTVAQHPLEQLSAREIHEARRILADAGLVADTTRFAYLGLVEPPKSALYADAAEDDAGTDSPDRTVRAMLWDAGLSRSLDVRLSLAAGEVLEQRELDPAVDGQLPVLIEEFGIIEDILAADPQWKAALADRGLTPEQVRVAPLSAGVFEYENEEGKRLLRGLGFRQDHPGDHAWAHPLDGLVAFVDVENRRVDHLIDDGPVPVPEVNGNYTDPAIHGELRTDLKPIEITQPEGPSFTLEGNLLSWAGWDLRVGFDAREGLVLHQLHHTHAGRRRPLVHRASISEMVVPYGDPSPYRSWQNYFDSGEYLVGRDANSLKLGCDCLGEITYMSPVVADDFGNPRTIENGICIHEEDAGILWKHTDEWAGSNEVRRNRRLVVSFFTTVGNYDYGFYWYLYLDGTIEFEAKATGIVFTAALPDNSYAYASEIAPGLGAPFHQHLFSARLDMMLDGDTNRVEELDLVRLPKGPGNPHGNAFAQKRTLLARESEAVRDADGSKGRAWHISNPESLNQLGHPVGYTLYPEGQPALAMADNSSIASRAAFARHHLWVTRHAEDELYAAGDFVNQHPGGAGLPAYVAQDRDIDGQDLVVWHSFGLTHFPRPEDWPIMPVDTTGFTLKPHGFFDANPTLNVPPSSAGHCAARDTDAAAAAEPAKHCH</sequence>
<keyword evidence="10" id="KW-1015">Disulfide bond</keyword>
<evidence type="ECO:0000256" key="10">
    <source>
        <dbReference type="ARBA" id="ARBA00023157"/>
    </source>
</evidence>
<dbReference type="Gene3D" id="3.10.450.40">
    <property type="match status" value="2"/>
</dbReference>